<accession>A0A5C5WV89</accession>
<dbReference type="GO" id="GO:0004527">
    <property type="term" value="F:exonuclease activity"/>
    <property type="evidence" value="ECO:0007669"/>
    <property type="project" value="UniProtKB-KW"/>
</dbReference>
<dbReference type="Gene3D" id="3.60.10.10">
    <property type="entry name" value="Endonuclease/exonuclease/phosphatase"/>
    <property type="match status" value="1"/>
</dbReference>
<keyword evidence="3" id="KW-0378">Hydrolase</keyword>
<keyword evidence="4" id="KW-1185">Reference proteome</keyword>
<dbReference type="AlphaFoldDB" id="A0A5C5WV89"/>
<dbReference type="Pfam" id="PF03372">
    <property type="entry name" value="Exo_endo_phos"/>
    <property type="match status" value="1"/>
</dbReference>
<evidence type="ECO:0000313" key="3">
    <source>
        <dbReference type="EMBL" id="TWT54169.1"/>
    </source>
</evidence>
<protein>
    <submittedName>
        <fullName evidence="3">Endonuclease/Exonuclease/phosphatase family protein</fullName>
    </submittedName>
</protein>
<keyword evidence="3" id="KW-0540">Nuclease</keyword>
<keyword evidence="3" id="KW-0255">Endonuclease</keyword>
<reference evidence="3 4" key="1">
    <citation type="submission" date="2019-02" db="EMBL/GenBank/DDBJ databases">
        <title>Deep-cultivation of Planctomycetes and their phenomic and genomic characterization uncovers novel biology.</title>
        <authorList>
            <person name="Wiegand S."/>
            <person name="Jogler M."/>
            <person name="Boedeker C."/>
            <person name="Pinto D."/>
            <person name="Vollmers J."/>
            <person name="Rivas-Marin E."/>
            <person name="Kohn T."/>
            <person name="Peeters S.H."/>
            <person name="Heuer A."/>
            <person name="Rast P."/>
            <person name="Oberbeckmann S."/>
            <person name="Bunk B."/>
            <person name="Jeske O."/>
            <person name="Meyerdierks A."/>
            <person name="Storesund J.E."/>
            <person name="Kallscheuer N."/>
            <person name="Luecker S."/>
            <person name="Lage O.M."/>
            <person name="Pohl T."/>
            <person name="Merkel B.J."/>
            <person name="Hornburger P."/>
            <person name="Mueller R.-W."/>
            <person name="Bruemmer F."/>
            <person name="Labrenz M."/>
            <person name="Spormann A.M."/>
            <person name="Op Den Camp H."/>
            <person name="Overmann J."/>
            <person name="Amann R."/>
            <person name="Jetten M.S.M."/>
            <person name="Mascher T."/>
            <person name="Medema M.H."/>
            <person name="Devos D.P."/>
            <person name="Kaster A.-K."/>
            <person name="Ovreas L."/>
            <person name="Rohde M."/>
            <person name="Galperin M.Y."/>
            <person name="Jogler C."/>
        </authorList>
    </citation>
    <scope>NUCLEOTIDE SEQUENCE [LARGE SCALE GENOMIC DNA]</scope>
    <source>
        <strain evidence="3 4">Pla22</strain>
    </source>
</reference>
<dbReference type="EMBL" id="SJPI01000001">
    <property type="protein sequence ID" value="TWT54169.1"/>
    <property type="molecule type" value="Genomic_DNA"/>
</dbReference>
<keyword evidence="1" id="KW-0732">Signal</keyword>
<evidence type="ECO:0000259" key="2">
    <source>
        <dbReference type="Pfam" id="PF03372"/>
    </source>
</evidence>
<dbReference type="OrthoDB" id="292013at2"/>
<evidence type="ECO:0000313" key="4">
    <source>
        <dbReference type="Proteomes" id="UP000316598"/>
    </source>
</evidence>
<name>A0A5C5WV89_9BACT</name>
<feature type="chain" id="PRO_5022742219" evidence="1">
    <location>
        <begin position="28"/>
        <end position="391"/>
    </location>
</feature>
<dbReference type="InterPro" id="IPR005135">
    <property type="entry name" value="Endo/exonuclease/phosphatase"/>
</dbReference>
<dbReference type="InterPro" id="IPR036691">
    <property type="entry name" value="Endo/exonu/phosph_ase_sf"/>
</dbReference>
<proteinExistence type="predicted"/>
<dbReference type="SUPFAM" id="SSF56219">
    <property type="entry name" value="DNase I-like"/>
    <property type="match status" value="1"/>
</dbReference>
<sequence length="391" mass="43869" precursor="true">MFQTFSTLVIAFFIGAIAIVHTQACIAQDPVEELSIDQLDNSNIRVATYNVSLYGSKAGEVAQRMADGKDKQAEKLAAVIQTVRPDILLLNEVDYDQAGTVANAFAEKFLAVPQGDRQPLDYPYVYSVPTNTGLRSGLDLDGNGKLTDPVDAWGFGMYEGQYALAVLSRYPIVTDEVRTFQKFLWRDFPNAKRPVHPTTGEPYFPDDIWEQLRLSSKNHVDVPIEVGDERIHLLASHPTPPVFDGPEDHNGCRNHDEIKFWEHYLSATDADWIVDDQGKSGGLEKDAYFVIAGDLNSDPIEGDSQKDAMQKLLAHSLVQDCKPRWLGQKDPAKTQTALFGRDRMMRIDYVIPSSQFRVVESGVFWPKQFSPDNRLVDATDHRLVWVEVAIP</sequence>
<feature type="signal peptide" evidence="1">
    <location>
        <begin position="1"/>
        <end position="27"/>
    </location>
</feature>
<organism evidence="3 4">
    <name type="scientific">Rubripirellula amarantea</name>
    <dbReference type="NCBI Taxonomy" id="2527999"/>
    <lineage>
        <taxon>Bacteria</taxon>
        <taxon>Pseudomonadati</taxon>
        <taxon>Planctomycetota</taxon>
        <taxon>Planctomycetia</taxon>
        <taxon>Pirellulales</taxon>
        <taxon>Pirellulaceae</taxon>
        <taxon>Rubripirellula</taxon>
    </lineage>
</organism>
<feature type="domain" description="Endonuclease/exonuclease/phosphatase" evidence="2">
    <location>
        <begin position="48"/>
        <end position="381"/>
    </location>
</feature>
<dbReference type="RefSeq" id="WP_146514258.1">
    <property type="nucleotide sequence ID" value="NZ_SJPI01000001.1"/>
</dbReference>
<gene>
    <name evidence="3" type="ORF">Pla22_18040</name>
</gene>
<dbReference type="Proteomes" id="UP000316598">
    <property type="component" value="Unassembled WGS sequence"/>
</dbReference>
<comment type="caution">
    <text evidence="3">The sequence shown here is derived from an EMBL/GenBank/DDBJ whole genome shotgun (WGS) entry which is preliminary data.</text>
</comment>
<evidence type="ECO:0000256" key="1">
    <source>
        <dbReference type="SAM" id="SignalP"/>
    </source>
</evidence>
<keyword evidence="3" id="KW-0269">Exonuclease</keyword>
<dbReference type="GO" id="GO:0004519">
    <property type="term" value="F:endonuclease activity"/>
    <property type="evidence" value="ECO:0007669"/>
    <property type="project" value="UniProtKB-KW"/>
</dbReference>